<gene>
    <name evidence="2" type="ORF">CK500_14530</name>
</gene>
<dbReference type="Proteomes" id="UP000218083">
    <property type="component" value="Unassembled WGS sequence"/>
</dbReference>
<name>A0A2A2FA56_9EURY</name>
<proteinExistence type="predicted"/>
<evidence type="ECO:0000313" key="3">
    <source>
        <dbReference type="Proteomes" id="UP000218083"/>
    </source>
</evidence>
<keyword evidence="1" id="KW-1133">Transmembrane helix</keyword>
<protein>
    <recommendedName>
        <fullName evidence="4">Histidine kinase</fullName>
    </recommendedName>
</protein>
<keyword evidence="3" id="KW-1185">Reference proteome</keyword>
<reference evidence="2 3" key="1">
    <citation type="submission" date="2017-08" db="EMBL/GenBank/DDBJ databases">
        <title>The strain WRN001 was isolated from Binhai saline alkaline soil, Tianjin, China.</title>
        <authorList>
            <person name="Liu D."/>
            <person name="Zhang G."/>
        </authorList>
    </citation>
    <scope>NUCLEOTIDE SEQUENCE [LARGE SCALE GENOMIC DNA]</scope>
    <source>
        <strain evidence="2 3">WN019</strain>
    </source>
</reference>
<dbReference type="OrthoDB" id="202944at2157"/>
<dbReference type="RefSeq" id="WP_095637943.1">
    <property type="nucleotide sequence ID" value="NZ_NSKC01000010.1"/>
</dbReference>
<keyword evidence="1" id="KW-0472">Membrane</keyword>
<dbReference type="AlphaFoldDB" id="A0A2A2FA56"/>
<dbReference type="EMBL" id="NSKC01000010">
    <property type="protein sequence ID" value="PAU81509.1"/>
    <property type="molecule type" value="Genomic_DNA"/>
</dbReference>
<feature type="transmembrane region" description="Helical" evidence="1">
    <location>
        <begin position="82"/>
        <end position="99"/>
    </location>
</feature>
<evidence type="ECO:0008006" key="4">
    <source>
        <dbReference type="Google" id="ProtNLM"/>
    </source>
</evidence>
<feature type="transmembrane region" description="Helical" evidence="1">
    <location>
        <begin position="48"/>
        <end position="70"/>
    </location>
</feature>
<keyword evidence="1" id="KW-0812">Transmembrane</keyword>
<accession>A0A2A2FA56</accession>
<organism evidence="2 3">
    <name type="scientific">Halorubrum salipaludis</name>
    <dbReference type="NCBI Taxonomy" id="2032630"/>
    <lineage>
        <taxon>Archaea</taxon>
        <taxon>Methanobacteriati</taxon>
        <taxon>Methanobacteriota</taxon>
        <taxon>Stenosarchaea group</taxon>
        <taxon>Halobacteria</taxon>
        <taxon>Halobacteriales</taxon>
        <taxon>Haloferacaceae</taxon>
        <taxon>Halorubrum</taxon>
    </lineage>
</organism>
<evidence type="ECO:0000256" key="1">
    <source>
        <dbReference type="SAM" id="Phobius"/>
    </source>
</evidence>
<comment type="caution">
    <text evidence="2">The sequence shown here is derived from an EMBL/GenBank/DDBJ whole genome shotgun (WGS) entry which is preliminary data.</text>
</comment>
<evidence type="ECO:0000313" key="2">
    <source>
        <dbReference type="EMBL" id="PAU81509.1"/>
    </source>
</evidence>
<sequence length="101" mass="11363">MQSAQLLELAQLLEQYVSLGVFLVAAALGAFSYRAWRRERDPRMRIVAVGYGMFGLYGLIVFLEYFLIPYLPYATLELLEHASALLILGGLLTFFVALART</sequence>
<feature type="transmembrane region" description="Helical" evidence="1">
    <location>
        <begin position="16"/>
        <end position="36"/>
    </location>
</feature>